<dbReference type="GO" id="GO:0004252">
    <property type="term" value="F:serine-type endopeptidase activity"/>
    <property type="evidence" value="ECO:0007669"/>
    <property type="project" value="UniProtKB-UniRule"/>
</dbReference>
<dbReference type="InterPro" id="IPR046844">
    <property type="entry name" value="Lon-like_helical"/>
</dbReference>
<reference evidence="4 5" key="1">
    <citation type="submission" date="2018-01" db="EMBL/GenBank/DDBJ databases">
        <title>Whole genome analyses suggest that Burkholderia sensu lato contains two further novel genera in the rhizoxinica-symbiotica group Mycetohabitans gen. nov., and Trinickia gen. nov.: implications for the evolution of diazotrophy and nodulation in the Burkholderiaceae.</title>
        <authorList>
            <person name="Estrada-de los Santos P."/>
            <person name="Palmer M."/>
            <person name="Chavez-Ramirez B."/>
            <person name="Beukes C."/>
            <person name="Steenkamp E.T."/>
            <person name="Hirsch A.M."/>
            <person name="Manyaka P."/>
            <person name="Maluk M."/>
            <person name="Lafos M."/>
            <person name="Crook M."/>
            <person name="Gross E."/>
            <person name="Simon M.F."/>
            <person name="Bueno dos Reis Junior F."/>
            <person name="Poole P.S."/>
            <person name="Venter S.N."/>
            <person name="James E.K."/>
        </authorList>
    </citation>
    <scope>NUCLEOTIDE SEQUENCE [LARGE SCALE GENOMIC DNA]</scope>
    <source>
        <strain evidence="4 5">GIMN1.004</strain>
    </source>
</reference>
<dbReference type="PANTHER" id="PTHR10046">
    <property type="entry name" value="ATP DEPENDENT LON PROTEASE FAMILY MEMBER"/>
    <property type="match status" value="1"/>
</dbReference>
<protein>
    <recommendedName>
        <fullName evidence="2">endopeptidase La</fullName>
        <ecNumber evidence="2">3.4.21.53</ecNumber>
    </recommendedName>
</protein>
<name>A0A2N7W3G5_9BURK</name>
<dbReference type="Pfam" id="PF20436">
    <property type="entry name" value="LonB_AAA-LID"/>
    <property type="match status" value="1"/>
</dbReference>
<gene>
    <name evidence="4" type="ORF">C0Z18_00075</name>
</gene>
<accession>A0A2N7W3G5</accession>
<evidence type="ECO:0000256" key="2">
    <source>
        <dbReference type="PROSITE-ProRule" id="PRU01122"/>
    </source>
</evidence>
<keyword evidence="2" id="KW-0378">Hydrolase</keyword>
<feature type="active site" evidence="2">
    <location>
        <position position="648"/>
    </location>
</feature>
<dbReference type="Gene3D" id="3.40.50.300">
    <property type="entry name" value="P-loop containing nucleotide triphosphate hydrolases"/>
    <property type="match status" value="2"/>
</dbReference>
<dbReference type="InterPro" id="IPR020568">
    <property type="entry name" value="Ribosomal_Su5_D2-typ_SF"/>
</dbReference>
<evidence type="ECO:0000259" key="3">
    <source>
        <dbReference type="PROSITE" id="PS51786"/>
    </source>
</evidence>
<dbReference type="Gene3D" id="3.30.230.10">
    <property type="match status" value="1"/>
</dbReference>
<dbReference type="GO" id="GO:0030163">
    <property type="term" value="P:protein catabolic process"/>
    <property type="evidence" value="ECO:0007669"/>
    <property type="project" value="InterPro"/>
</dbReference>
<feature type="domain" description="Lon proteolytic" evidence="3">
    <location>
        <begin position="558"/>
        <end position="753"/>
    </location>
</feature>
<keyword evidence="5" id="KW-1185">Reference proteome</keyword>
<dbReference type="SUPFAM" id="SSF54211">
    <property type="entry name" value="Ribosomal protein S5 domain 2-like"/>
    <property type="match status" value="1"/>
</dbReference>
<dbReference type="PROSITE" id="PS51786">
    <property type="entry name" value="LON_PROTEOLYTIC"/>
    <property type="match status" value="1"/>
</dbReference>
<evidence type="ECO:0000313" key="5">
    <source>
        <dbReference type="Proteomes" id="UP000235616"/>
    </source>
</evidence>
<dbReference type="InterPro" id="IPR027065">
    <property type="entry name" value="Lon_Prtase"/>
</dbReference>
<organism evidence="4 5">
    <name type="scientific">Trinickia dabaoshanensis</name>
    <dbReference type="NCBI Taxonomy" id="564714"/>
    <lineage>
        <taxon>Bacteria</taxon>
        <taxon>Pseudomonadati</taxon>
        <taxon>Pseudomonadota</taxon>
        <taxon>Betaproteobacteria</taxon>
        <taxon>Burkholderiales</taxon>
        <taxon>Burkholderiaceae</taxon>
        <taxon>Trinickia</taxon>
    </lineage>
</organism>
<dbReference type="InterPro" id="IPR041699">
    <property type="entry name" value="AAA_32"/>
</dbReference>
<proteinExistence type="inferred from homology"/>
<dbReference type="Proteomes" id="UP000235616">
    <property type="component" value="Unassembled WGS sequence"/>
</dbReference>
<feature type="active site" evidence="2">
    <location>
        <position position="691"/>
    </location>
</feature>
<dbReference type="Pfam" id="PF20437">
    <property type="entry name" value="LonC_helical"/>
    <property type="match status" value="1"/>
</dbReference>
<dbReference type="EC" id="3.4.21.53" evidence="2"/>
<keyword evidence="1 2" id="KW-0645">Protease</keyword>
<dbReference type="InterPro" id="IPR027417">
    <property type="entry name" value="P-loop_NTPase"/>
</dbReference>
<keyword evidence="2" id="KW-0720">Serine protease</keyword>
<dbReference type="PRINTS" id="PR00830">
    <property type="entry name" value="ENDOLAPTASE"/>
</dbReference>
<dbReference type="Gene3D" id="1.10.8.60">
    <property type="match status" value="1"/>
</dbReference>
<comment type="catalytic activity">
    <reaction evidence="2">
        <text>Hydrolysis of proteins in presence of ATP.</text>
        <dbReference type="EC" id="3.4.21.53"/>
    </reaction>
</comment>
<sequence>MTHTLRLTPDCLRRTCDPKHFDFITTEELPEPEEIVGQDRALEAIRVGVGIGHDGYNLFVLGPTGAGKRTVLERIIGARAKAEHAPDGWCYVNDFEQPHKPHALRLPPGRATTLHHEMDQLVEELKVVIPATFESDSYRAQAERIDTEFNERHERAFAALGDEAQRHNVALIRTPMGFSLAPMHGGETLNEEQYEALPPNERAAIEASIGGLKEQLEKLLRQVPVWHKERRERIRSLNREVALAAVSHLVDDVKRDFTDLPLVMAYLDAVQLDVLDNVDAFRKTPEGEMPAGDSVFSRYRVNVLLDQEAAMGAPVVFQDFPSYQNLIGRVEHRAMFGTLVTDFTLIKPGDLHRANGGYLLLEMDKVLRQPFAWEALKRALFKREVRIESLAEMFSMVSTVSLEPEPIALDVKVVLFGDRWLYYMLYELDPDFAQLFKVPADFEDDLPRDGANHARYARLVASVARSHGLLPLSRDAVMRVVEQQARNAGDAEKLSLHMRTLADLLREADFHARDRQAQAVERQDVVRAIAAQLARHDRVREHLREAMLRGTLLIDTDGARAGQVNGLWVTQFGGAAFGQPARITARTHLGEGEVVDIQREAKLGGNIHSKAVMTLAAYLTARYSSTQPPCLAASLTFEQTYGEVEGDSASVAELCALVSSLSDVPIKQSLAVTGSINQYGEVQAIGGVNEKIEGFFDLCAARGLTGEQGVVIPRANIKHLMLREDVVEAAAAGRFHVYAVASADEAIELLTGVPAGVADAQGVFAPDSVNARVCAKLATYAAARRAFAQPMRAMMLRHKWHAAANSYSRASAKPHKGDRDE</sequence>
<dbReference type="EMBL" id="PNYA01000001">
    <property type="protein sequence ID" value="PMS23947.1"/>
    <property type="molecule type" value="Genomic_DNA"/>
</dbReference>
<evidence type="ECO:0000256" key="1">
    <source>
        <dbReference type="ARBA" id="ARBA00022670"/>
    </source>
</evidence>
<dbReference type="GO" id="GO:0006508">
    <property type="term" value="P:proteolysis"/>
    <property type="evidence" value="ECO:0007669"/>
    <property type="project" value="UniProtKB-KW"/>
</dbReference>
<dbReference type="InterPro" id="IPR008269">
    <property type="entry name" value="Lon_proteolytic"/>
</dbReference>
<dbReference type="Pfam" id="PF05362">
    <property type="entry name" value="Lon_C"/>
    <property type="match status" value="1"/>
</dbReference>
<dbReference type="InterPro" id="IPR014721">
    <property type="entry name" value="Ribsml_uS5_D2-typ_fold_subgr"/>
</dbReference>
<dbReference type="InterPro" id="IPR046843">
    <property type="entry name" value="LonB_AAA-LID"/>
</dbReference>
<dbReference type="Pfam" id="PF13654">
    <property type="entry name" value="AAA_32"/>
    <property type="match status" value="1"/>
</dbReference>
<dbReference type="OrthoDB" id="9758568at2"/>
<comment type="caution">
    <text evidence="4">The sequence shown here is derived from an EMBL/GenBank/DDBJ whole genome shotgun (WGS) entry which is preliminary data.</text>
</comment>
<comment type="similarity">
    <text evidence="2">Belongs to the peptidase S16 family.</text>
</comment>
<dbReference type="SUPFAM" id="SSF52540">
    <property type="entry name" value="P-loop containing nucleoside triphosphate hydrolases"/>
    <property type="match status" value="1"/>
</dbReference>
<dbReference type="GO" id="GO:0005524">
    <property type="term" value="F:ATP binding"/>
    <property type="evidence" value="ECO:0007669"/>
    <property type="project" value="InterPro"/>
</dbReference>
<dbReference type="GO" id="GO:0004176">
    <property type="term" value="F:ATP-dependent peptidase activity"/>
    <property type="evidence" value="ECO:0007669"/>
    <property type="project" value="UniProtKB-UniRule"/>
</dbReference>
<evidence type="ECO:0000313" key="4">
    <source>
        <dbReference type="EMBL" id="PMS23947.1"/>
    </source>
</evidence>
<dbReference type="AlphaFoldDB" id="A0A2N7W3G5"/>